<dbReference type="RefSeq" id="XP_039130819.1">
    <property type="nucleotide sequence ID" value="XM_039274885.1"/>
</dbReference>
<evidence type="ECO:0000313" key="4">
    <source>
        <dbReference type="RefSeq" id="XP_039130819.1"/>
    </source>
</evidence>
<keyword evidence="1" id="KW-0472">Membrane</keyword>
<dbReference type="PANTHER" id="PTHR33116">
    <property type="entry name" value="REVERSE TRANSCRIPTASE ZINC-BINDING DOMAIN-CONTAINING PROTEIN-RELATED-RELATED"/>
    <property type="match status" value="1"/>
</dbReference>
<gene>
    <name evidence="4" type="primary">LOC120267188</name>
</gene>
<dbReference type="AlphaFoldDB" id="A0AB40BTQ7"/>
<feature type="transmembrane region" description="Helical" evidence="1">
    <location>
        <begin position="257"/>
        <end position="278"/>
    </location>
</feature>
<proteinExistence type="predicted"/>
<keyword evidence="3" id="KW-1185">Reference proteome</keyword>
<keyword evidence="1" id="KW-1133">Transmembrane helix</keyword>
<dbReference type="GeneID" id="120267188"/>
<evidence type="ECO:0000256" key="1">
    <source>
        <dbReference type="SAM" id="Phobius"/>
    </source>
</evidence>
<protein>
    <submittedName>
        <fullName evidence="4">Uncharacterized protein LOC120267188</fullName>
    </submittedName>
</protein>
<dbReference type="Pfam" id="PF13966">
    <property type="entry name" value="zf-RVT"/>
    <property type="match status" value="1"/>
</dbReference>
<name>A0AB40BTQ7_DIOCR</name>
<evidence type="ECO:0000259" key="2">
    <source>
        <dbReference type="Pfam" id="PF13966"/>
    </source>
</evidence>
<sequence length="461" mass="52941">MAKHIFKYLNNNHSIWVDILNVKYGKVNFWQGSIPAKCSWFFRGLCHSAKYIKPFCKINAVNPERTSFLWDPWIFDTPVAFKPTYINMDVDLPNVAMSDLVSDNLWDLNSLSLIFGEMTNTFNSESVSVVPDLDNHWIWLPKPSSCKISSAVYHHLNNQSSFSDPWVGWKHLWKIPVAPRVKHFIWLCIKGRLSTFAFLNQLNIGLDRPCIFCGLHRETINHLFNDCSSAQFVWNQIMIKSNQTFSFRDDFQAGDWILTYHTSPIILALIAAGAWFIWICRCNYVFKHERPNLIIPVYKTIAHTRDFAYGSRVSIGRNFIQFNFSCTDGPFLFTHVIVNHDLQVRSVGFFISDAYSCISLAGCVSQPSLDTSCDEIFAIEIALSTALAHCFNVKRIFCSHHGALDLLHRIRLYSLLEIPDLKSAISCSFWTPAYIQSLTVYLFSGSNRLPISLLWDFVIST</sequence>
<organism evidence="3 4">
    <name type="scientific">Dioscorea cayennensis subsp. rotundata</name>
    <name type="common">White Guinea yam</name>
    <name type="synonym">Dioscorea rotundata</name>
    <dbReference type="NCBI Taxonomy" id="55577"/>
    <lineage>
        <taxon>Eukaryota</taxon>
        <taxon>Viridiplantae</taxon>
        <taxon>Streptophyta</taxon>
        <taxon>Embryophyta</taxon>
        <taxon>Tracheophyta</taxon>
        <taxon>Spermatophyta</taxon>
        <taxon>Magnoliopsida</taxon>
        <taxon>Liliopsida</taxon>
        <taxon>Dioscoreales</taxon>
        <taxon>Dioscoreaceae</taxon>
        <taxon>Dioscorea</taxon>
    </lineage>
</organism>
<keyword evidence="1" id="KW-0812">Transmembrane</keyword>
<evidence type="ECO:0000313" key="3">
    <source>
        <dbReference type="Proteomes" id="UP001515500"/>
    </source>
</evidence>
<feature type="domain" description="Reverse transcriptase zinc-binding" evidence="2">
    <location>
        <begin position="150"/>
        <end position="234"/>
    </location>
</feature>
<dbReference type="PANTHER" id="PTHR33116:SF78">
    <property type="entry name" value="OS12G0587133 PROTEIN"/>
    <property type="match status" value="1"/>
</dbReference>
<dbReference type="InterPro" id="IPR026960">
    <property type="entry name" value="RVT-Znf"/>
</dbReference>
<dbReference type="Proteomes" id="UP001515500">
    <property type="component" value="Chromosome 8"/>
</dbReference>
<reference evidence="4" key="1">
    <citation type="submission" date="2025-08" db="UniProtKB">
        <authorList>
            <consortium name="RefSeq"/>
        </authorList>
    </citation>
    <scope>IDENTIFICATION</scope>
</reference>
<accession>A0AB40BTQ7</accession>